<dbReference type="Gene3D" id="3.30.300.30">
    <property type="match status" value="1"/>
</dbReference>
<dbReference type="Gene3D" id="1.10.1200.10">
    <property type="entry name" value="ACP-like"/>
    <property type="match status" value="1"/>
</dbReference>
<dbReference type="PANTHER" id="PTHR43767">
    <property type="entry name" value="LONG-CHAIN-FATTY-ACID--COA LIGASE"/>
    <property type="match status" value="1"/>
</dbReference>
<reference evidence="2 3" key="1">
    <citation type="submission" date="2018-06" db="EMBL/GenBank/DDBJ databases">
        <title>Genomic Encyclopedia of Archaeal and Bacterial Type Strains, Phase II (KMG-II): from individual species to whole genera.</title>
        <authorList>
            <person name="Goeker M."/>
        </authorList>
    </citation>
    <scope>NUCLEOTIDE SEQUENCE [LARGE SCALE GENOMIC DNA]</scope>
    <source>
        <strain evidence="2 3">DSM 6779</strain>
    </source>
</reference>
<dbReference type="GO" id="GO:0016878">
    <property type="term" value="F:acid-thiol ligase activity"/>
    <property type="evidence" value="ECO:0007669"/>
    <property type="project" value="UniProtKB-ARBA"/>
</dbReference>
<gene>
    <name evidence="2" type="ORF">LX69_02712</name>
</gene>
<evidence type="ECO:0000313" key="3">
    <source>
        <dbReference type="Proteomes" id="UP000249239"/>
    </source>
</evidence>
<sequence length="866" mass="95036">MTLKGVELFNQPGAKFILPNHQALVDPQILFSQLSSFTRVVPVVSEIYFNKPVLSSVFKALGAVPVSDISLDNRDHHTLHHIAHNVSHALAAGTNVLLYPSGQIAGQGYEKIFNKQSAWAVTCELPAGTRIIGVRITGLWGSMWSRAWMGKSPEFAWTALKALFYVLANIVFFVPKRQVTIEFCDLTQSALDAAKLGKQAFNELLENYYNANGEEEVLFLKHFFFAPKSRRQLPERIEESVADSLSSHRFNDEDVDAEVLNQIVAILEHETQMPRQAIHLNANLKLELSIDSLGLVSVISAIETQFGVKADAEITAVKTVADLYHIALNRHVGHEVLKPSLLAPVLNANGESELLHADADATIPELFLKSFRKEGNRSFAYDKMLGTSSRKDFLLKAHVVARILRHEVDGPYVGIMLPALQSTTLLVAATYLAGKTPVMLNWTVGPRVMEHCIADMNLRQVITAKSFFDKVADLLPDSVKVKCLFFEQKVRSASFTTKLKGLMDHGLHRCPGFKNNDVAVVLFTSGSEALPKAVHLTHRNLLADLHGCLSHLHIDHSYIFLAFLPPFHSFGFTVLTILPLVTGLQVAYTPDPTDSREVLKILTHTGANAILGTPTFLRMLLGVADNGDLSHVKLAVSGAESLPASVMDTFLSKCNANARLLEGYGITECSPVLAINPLDKQKAKSVGTFIKGIDALIVDYNTWQPLPVGCEGMIVVKGESVFKGYVDPALESPFVCIQGSDYYKTGDLGHLDDEGYLFITGRLKRFIKIGGEMISLPAIESVLLEKYGDPDSVMLAVEGSDAPPSPQIIVFSVRPLNLPEINETLRNAGFSAIVKIHDLVVIPEIPLLGTGKTDYKVLKGMVRQSS</sequence>
<dbReference type="Pfam" id="PF00550">
    <property type="entry name" value="PP-binding"/>
    <property type="match status" value="1"/>
</dbReference>
<dbReference type="GO" id="GO:0016746">
    <property type="term" value="F:acyltransferase activity"/>
    <property type="evidence" value="ECO:0007669"/>
    <property type="project" value="InterPro"/>
</dbReference>
<dbReference type="InterPro" id="IPR000873">
    <property type="entry name" value="AMP-dep_synth/lig_dom"/>
</dbReference>
<proteinExistence type="predicted"/>
<dbReference type="Proteomes" id="UP000249239">
    <property type="component" value="Unassembled WGS sequence"/>
</dbReference>
<dbReference type="SUPFAM" id="SSF69593">
    <property type="entry name" value="Glycerol-3-phosphate (1)-acyltransferase"/>
    <property type="match status" value="1"/>
</dbReference>
<dbReference type="AlphaFoldDB" id="A0A2W7NP53"/>
<protein>
    <submittedName>
        <fullName evidence="2">Long-chain-fatty-acid--[acyl-carrier-protein] ligase</fullName>
    </submittedName>
</protein>
<dbReference type="InterPro" id="IPR036736">
    <property type="entry name" value="ACP-like_sf"/>
</dbReference>
<dbReference type="InterPro" id="IPR002123">
    <property type="entry name" value="Plipid/glycerol_acylTrfase"/>
</dbReference>
<dbReference type="InterPro" id="IPR045851">
    <property type="entry name" value="AMP-bd_C_sf"/>
</dbReference>
<dbReference type="InterPro" id="IPR042099">
    <property type="entry name" value="ANL_N_sf"/>
</dbReference>
<dbReference type="EMBL" id="QKZK01000027">
    <property type="protein sequence ID" value="PZX13052.1"/>
    <property type="molecule type" value="Genomic_DNA"/>
</dbReference>
<dbReference type="InterPro" id="IPR009081">
    <property type="entry name" value="PP-bd_ACP"/>
</dbReference>
<feature type="domain" description="Phospholipid/glycerol acyltransferase" evidence="1">
    <location>
        <begin position="15"/>
        <end position="139"/>
    </location>
</feature>
<dbReference type="Pfam" id="PF00501">
    <property type="entry name" value="AMP-binding"/>
    <property type="match status" value="1"/>
</dbReference>
<organism evidence="2 3">
    <name type="scientific">Breznakibacter xylanolyticus</name>
    <dbReference type="NCBI Taxonomy" id="990"/>
    <lineage>
        <taxon>Bacteria</taxon>
        <taxon>Pseudomonadati</taxon>
        <taxon>Bacteroidota</taxon>
        <taxon>Bacteroidia</taxon>
        <taxon>Marinilabiliales</taxon>
        <taxon>Marinilabiliaceae</taxon>
        <taxon>Breznakibacter</taxon>
    </lineage>
</organism>
<dbReference type="PANTHER" id="PTHR43767:SF1">
    <property type="entry name" value="NONRIBOSOMAL PEPTIDE SYNTHASE PES1 (EUROFUNG)-RELATED"/>
    <property type="match status" value="1"/>
</dbReference>
<accession>A0A2W7NP53</accession>
<evidence type="ECO:0000313" key="2">
    <source>
        <dbReference type="EMBL" id="PZX13052.1"/>
    </source>
</evidence>
<dbReference type="SUPFAM" id="SSF47336">
    <property type="entry name" value="ACP-like"/>
    <property type="match status" value="1"/>
</dbReference>
<dbReference type="Gene3D" id="3.40.50.12780">
    <property type="entry name" value="N-terminal domain of ligase-like"/>
    <property type="match status" value="1"/>
</dbReference>
<dbReference type="SUPFAM" id="SSF56801">
    <property type="entry name" value="Acetyl-CoA synthetase-like"/>
    <property type="match status" value="1"/>
</dbReference>
<evidence type="ECO:0000259" key="1">
    <source>
        <dbReference type="SMART" id="SM00563"/>
    </source>
</evidence>
<keyword evidence="2" id="KW-0436">Ligase</keyword>
<comment type="caution">
    <text evidence="2">The sequence shown here is derived from an EMBL/GenBank/DDBJ whole genome shotgun (WGS) entry which is preliminary data.</text>
</comment>
<dbReference type="Pfam" id="PF01553">
    <property type="entry name" value="Acyltransferase"/>
    <property type="match status" value="1"/>
</dbReference>
<name>A0A2W7NP53_9BACT</name>
<keyword evidence="3" id="KW-1185">Reference proteome</keyword>
<dbReference type="InterPro" id="IPR050237">
    <property type="entry name" value="ATP-dep_AMP-bd_enzyme"/>
</dbReference>
<dbReference type="SMART" id="SM00563">
    <property type="entry name" value="PlsC"/>
    <property type="match status" value="1"/>
</dbReference>